<feature type="domain" description="NIPSNAP" evidence="2">
    <location>
        <begin position="3"/>
        <end position="100"/>
    </location>
</feature>
<dbReference type="InterPro" id="IPR012577">
    <property type="entry name" value="NIPSNAP"/>
</dbReference>
<dbReference type="Pfam" id="PF07978">
    <property type="entry name" value="NIPSNAP"/>
    <property type="match status" value="1"/>
</dbReference>
<keyword evidence="4" id="KW-1185">Reference proteome</keyword>
<name>A0A4V2VQ84_9BURK</name>
<evidence type="ECO:0000313" key="3">
    <source>
        <dbReference type="EMBL" id="TCU93689.1"/>
    </source>
</evidence>
<evidence type="ECO:0000313" key="4">
    <source>
        <dbReference type="Proteomes" id="UP000294692"/>
    </source>
</evidence>
<evidence type="ECO:0000256" key="1">
    <source>
        <dbReference type="ARBA" id="ARBA00005291"/>
    </source>
</evidence>
<dbReference type="Gene3D" id="3.30.70.100">
    <property type="match status" value="1"/>
</dbReference>
<dbReference type="Proteomes" id="UP000294692">
    <property type="component" value="Unassembled WGS sequence"/>
</dbReference>
<dbReference type="InterPro" id="IPR051557">
    <property type="entry name" value="NipSnap_domain"/>
</dbReference>
<comment type="similarity">
    <text evidence="1">Belongs to the NipSnap family.</text>
</comment>
<dbReference type="PANTHER" id="PTHR21017:SF17">
    <property type="entry name" value="PROTEIN NIPSNAP"/>
    <property type="match status" value="1"/>
</dbReference>
<dbReference type="InterPro" id="IPR011008">
    <property type="entry name" value="Dimeric_a/b-barrel"/>
</dbReference>
<dbReference type="RefSeq" id="WP_132478042.1">
    <property type="nucleotide sequence ID" value="NZ_JBHRVM010000001.1"/>
</dbReference>
<comment type="caution">
    <text evidence="3">The sequence shown here is derived from an EMBL/GenBank/DDBJ whole genome shotgun (WGS) entry which is preliminary data.</text>
</comment>
<gene>
    <name evidence="3" type="ORF">EV686_11141</name>
</gene>
<dbReference type="PANTHER" id="PTHR21017">
    <property type="entry name" value="NIPSNAP-RELATED"/>
    <property type="match status" value="1"/>
</dbReference>
<proteinExistence type="inferred from homology"/>
<protein>
    <submittedName>
        <fullName evidence="3">NIPSNAP protein</fullName>
    </submittedName>
</protein>
<dbReference type="EMBL" id="SMBX01000011">
    <property type="protein sequence ID" value="TCU93689.1"/>
    <property type="molecule type" value="Genomic_DNA"/>
</dbReference>
<reference evidence="3 4" key="1">
    <citation type="submission" date="2019-03" db="EMBL/GenBank/DDBJ databases">
        <title>Genomic Encyclopedia of Type Strains, Phase IV (KMG-IV): sequencing the most valuable type-strain genomes for metagenomic binning, comparative biology and taxonomic classification.</title>
        <authorList>
            <person name="Goeker M."/>
        </authorList>
    </citation>
    <scope>NUCLEOTIDE SEQUENCE [LARGE SCALE GENOMIC DNA]</scope>
    <source>
        <strain evidence="3 4">DSM 100048</strain>
    </source>
</reference>
<organism evidence="3 4">
    <name type="scientific">Paracandidimonas soli</name>
    <dbReference type="NCBI Taxonomy" id="1917182"/>
    <lineage>
        <taxon>Bacteria</taxon>
        <taxon>Pseudomonadati</taxon>
        <taxon>Pseudomonadota</taxon>
        <taxon>Betaproteobacteria</taxon>
        <taxon>Burkholderiales</taxon>
        <taxon>Alcaligenaceae</taxon>
        <taxon>Paracandidimonas</taxon>
    </lineage>
</organism>
<dbReference type="SUPFAM" id="SSF54909">
    <property type="entry name" value="Dimeric alpha+beta barrel"/>
    <property type="match status" value="1"/>
</dbReference>
<dbReference type="OrthoDB" id="8905985at2"/>
<accession>A0A4V2VQ84</accession>
<evidence type="ECO:0000259" key="2">
    <source>
        <dbReference type="Pfam" id="PF07978"/>
    </source>
</evidence>
<dbReference type="AlphaFoldDB" id="A0A4V2VQ84"/>
<sequence>MVVEERIYTLHHGKVPEYLALYEQDGRDIQLRILGCNVGYYSVDIGPQNTVVHLWAYDSLAERERRRAALTQNPEWQAYILKIRPLILVQETRILRPAGFFADWVSTQLEQADVI</sequence>